<evidence type="ECO:0000313" key="4">
    <source>
        <dbReference type="EMBL" id="KAK8891198.1"/>
    </source>
</evidence>
<dbReference type="Pfam" id="PF00076">
    <property type="entry name" value="RRM_1"/>
    <property type="match status" value="1"/>
</dbReference>
<dbReference type="SMART" id="SM00360">
    <property type="entry name" value="RRM"/>
    <property type="match status" value="1"/>
</dbReference>
<dbReference type="InterPro" id="IPR000504">
    <property type="entry name" value="RRM_dom"/>
</dbReference>
<name>A0ABR2KK69_9EUKA</name>
<protein>
    <recommendedName>
        <fullName evidence="3">RRM domain-containing protein</fullName>
    </recommendedName>
</protein>
<feature type="domain" description="RRM" evidence="3">
    <location>
        <begin position="8"/>
        <end position="85"/>
    </location>
</feature>
<keyword evidence="5" id="KW-1185">Reference proteome</keyword>
<reference evidence="4 5" key="1">
    <citation type="submission" date="2024-04" db="EMBL/GenBank/DDBJ databases">
        <title>Tritrichomonas musculus Genome.</title>
        <authorList>
            <person name="Alves-Ferreira E."/>
            <person name="Grigg M."/>
            <person name="Lorenzi H."/>
            <person name="Galac M."/>
        </authorList>
    </citation>
    <scope>NUCLEOTIDE SEQUENCE [LARGE SCALE GENOMIC DNA]</scope>
    <source>
        <strain evidence="4 5">EAF2021</strain>
    </source>
</reference>
<dbReference type="PANTHER" id="PTHR15481:SF0">
    <property type="entry name" value="LD23870P-RELATED"/>
    <property type="match status" value="1"/>
</dbReference>
<dbReference type="Gene3D" id="3.30.70.330">
    <property type="match status" value="1"/>
</dbReference>
<comment type="caution">
    <text evidence="4">The sequence shown here is derived from an EMBL/GenBank/DDBJ whole genome shotgun (WGS) entry which is preliminary data.</text>
</comment>
<organism evidence="4 5">
    <name type="scientific">Tritrichomonas musculus</name>
    <dbReference type="NCBI Taxonomy" id="1915356"/>
    <lineage>
        <taxon>Eukaryota</taxon>
        <taxon>Metamonada</taxon>
        <taxon>Parabasalia</taxon>
        <taxon>Tritrichomonadida</taxon>
        <taxon>Tritrichomonadidae</taxon>
        <taxon>Tritrichomonas</taxon>
    </lineage>
</organism>
<dbReference type="SUPFAM" id="SSF54928">
    <property type="entry name" value="RNA-binding domain, RBD"/>
    <property type="match status" value="1"/>
</dbReference>
<dbReference type="InterPro" id="IPR035979">
    <property type="entry name" value="RBD_domain_sf"/>
</dbReference>
<sequence length="90" mass="10034">MNENSLASTLIVSNLSFNVAEGHLKEIFENYGKITDVKLSRNKFGQSLQWAFITFATPEMMNEAISNMNGGQIDGLVITVRQADPNIDHF</sequence>
<evidence type="ECO:0000256" key="1">
    <source>
        <dbReference type="ARBA" id="ARBA00022884"/>
    </source>
</evidence>
<keyword evidence="1 2" id="KW-0694">RNA-binding</keyword>
<dbReference type="EMBL" id="JAPFFF010000004">
    <property type="protein sequence ID" value="KAK8891198.1"/>
    <property type="molecule type" value="Genomic_DNA"/>
</dbReference>
<proteinExistence type="predicted"/>
<dbReference type="PANTHER" id="PTHR15481">
    <property type="entry name" value="RIBONUCLEIC ACID BINDING PROTEIN S1"/>
    <property type="match status" value="1"/>
</dbReference>
<evidence type="ECO:0000256" key="2">
    <source>
        <dbReference type="PROSITE-ProRule" id="PRU00176"/>
    </source>
</evidence>
<dbReference type="Proteomes" id="UP001470230">
    <property type="component" value="Unassembled WGS sequence"/>
</dbReference>
<dbReference type="PROSITE" id="PS50102">
    <property type="entry name" value="RRM"/>
    <property type="match status" value="1"/>
</dbReference>
<accession>A0ABR2KK69</accession>
<gene>
    <name evidence="4" type="ORF">M9Y10_028404</name>
</gene>
<evidence type="ECO:0000313" key="5">
    <source>
        <dbReference type="Proteomes" id="UP001470230"/>
    </source>
</evidence>
<evidence type="ECO:0000259" key="3">
    <source>
        <dbReference type="PROSITE" id="PS50102"/>
    </source>
</evidence>
<dbReference type="InterPro" id="IPR012677">
    <property type="entry name" value="Nucleotide-bd_a/b_plait_sf"/>
</dbReference>